<evidence type="ECO:0000259" key="1">
    <source>
        <dbReference type="PROSITE" id="PS50879"/>
    </source>
</evidence>
<evidence type="ECO:0000313" key="2">
    <source>
        <dbReference type="EMBL" id="QHW35732.1"/>
    </source>
</evidence>
<proteinExistence type="predicted"/>
<dbReference type="Pfam" id="PF00075">
    <property type="entry name" value="RNase_H"/>
    <property type="match status" value="1"/>
</dbReference>
<dbReference type="InterPro" id="IPR036397">
    <property type="entry name" value="RNaseH_sf"/>
</dbReference>
<name>A0A6C0PCY6_9BACL</name>
<sequence>MTLEGKAKFDAMRCDIWISGTAAIDETSGGYAAILRSHIGGVDYSKKVAGYGLDGSTVTRMTLKAVVEALKQIKHPMFVHVYTTLPQVSAGINKNLRKWAAKDFTKGRKKELLQHEDLWRELSALLEEKCISYKCHFQKESPDPQNNLRAIHTASEYAMKAKKTFFDVAIAQ</sequence>
<dbReference type="Gene3D" id="3.30.420.10">
    <property type="entry name" value="Ribonuclease H-like superfamily/Ribonuclease H"/>
    <property type="match status" value="1"/>
</dbReference>
<dbReference type="KEGG" id="prz:GZH47_33100"/>
<keyword evidence="3" id="KW-1185">Reference proteome</keyword>
<dbReference type="InterPro" id="IPR002156">
    <property type="entry name" value="RNaseH_domain"/>
</dbReference>
<dbReference type="SUPFAM" id="SSF53098">
    <property type="entry name" value="Ribonuclease H-like"/>
    <property type="match status" value="1"/>
</dbReference>
<accession>A0A6C0PCY6</accession>
<dbReference type="Proteomes" id="UP000479114">
    <property type="component" value="Plasmid unnamed2"/>
</dbReference>
<dbReference type="EMBL" id="CP048288">
    <property type="protein sequence ID" value="QHW35732.1"/>
    <property type="molecule type" value="Genomic_DNA"/>
</dbReference>
<dbReference type="InterPro" id="IPR012337">
    <property type="entry name" value="RNaseH-like_sf"/>
</dbReference>
<keyword evidence="2" id="KW-0614">Plasmid</keyword>
<gene>
    <name evidence="2" type="ORF">GZH47_33100</name>
</gene>
<dbReference type="AlphaFoldDB" id="A0A6C0PCY6"/>
<evidence type="ECO:0000313" key="3">
    <source>
        <dbReference type="Proteomes" id="UP000479114"/>
    </source>
</evidence>
<geneLocation type="plasmid" evidence="2 3">
    <name>unnamed2</name>
</geneLocation>
<organism evidence="2 3">
    <name type="scientific">Paenibacillus rhizovicinus</name>
    <dbReference type="NCBI Taxonomy" id="2704463"/>
    <lineage>
        <taxon>Bacteria</taxon>
        <taxon>Bacillati</taxon>
        <taxon>Bacillota</taxon>
        <taxon>Bacilli</taxon>
        <taxon>Bacillales</taxon>
        <taxon>Paenibacillaceae</taxon>
        <taxon>Paenibacillus</taxon>
    </lineage>
</organism>
<dbReference type="GO" id="GO:0004523">
    <property type="term" value="F:RNA-DNA hybrid ribonuclease activity"/>
    <property type="evidence" value="ECO:0007669"/>
    <property type="project" value="InterPro"/>
</dbReference>
<protein>
    <recommendedName>
        <fullName evidence="1">RNase H type-1 domain-containing protein</fullName>
    </recommendedName>
</protein>
<feature type="domain" description="RNase H type-1" evidence="1">
    <location>
        <begin position="10"/>
        <end position="159"/>
    </location>
</feature>
<dbReference type="GO" id="GO:0003676">
    <property type="term" value="F:nucleic acid binding"/>
    <property type="evidence" value="ECO:0007669"/>
    <property type="project" value="InterPro"/>
</dbReference>
<reference evidence="2 3" key="1">
    <citation type="submission" date="2020-02" db="EMBL/GenBank/DDBJ databases">
        <title>Paenibacillus sp. nov., isolated from rhizosphere soil of tomato.</title>
        <authorList>
            <person name="Weon H.-Y."/>
            <person name="Lee S.A."/>
        </authorList>
    </citation>
    <scope>NUCLEOTIDE SEQUENCE [LARGE SCALE GENOMIC DNA]</scope>
    <source>
        <strain evidence="2 3">14171R-81</strain>
        <plasmid evidence="2 3">unnamed2</plasmid>
    </source>
</reference>
<dbReference type="RefSeq" id="WP_162645866.1">
    <property type="nucleotide sequence ID" value="NZ_CP048288.1"/>
</dbReference>
<dbReference type="PROSITE" id="PS50879">
    <property type="entry name" value="RNASE_H_1"/>
    <property type="match status" value="1"/>
</dbReference>